<dbReference type="Gene3D" id="3.30.70.270">
    <property type="match status" value="1"/>
</dbReference>
<feature type="domain" description="GGDEF" evidence="3">
    <location>
        <begin position="238"/>
        <end position="368"/>
    </location>
</feature>
<accession>A0A1H7AQI4</accession>
<dbReference type="PANTHER" id="PTHR33121:SF79">
    <property type="entry name" value="CYCLIC DI-GMP PHOSPHODIESTERASE PDED-RELATED"/>
    <property type="match status" value="1"/>
</dbReference>
<feature type="transmembrane region" description="Helical" evidence="1">
    <location>
        <begin position="31"/>
        <end position="53"/>
    </location>
</feature>
<dbReference type="SUPFAM" id="SSF55073">
    <property type="entry name" value="Nucleotide cyclase"/>
    <property type="match status" value="1"/>
</dbReference>
<dbReference type="Pfam" id="PF00563">
    <property type="entry name" value="EAL"/>
    <property type="match status" value="1"/>
</dbReference>
<dbReference type="SUPFAM" id="SSF141868">
    <property type="entry name" value="EAL domain-like"/>
    <property type="match status" value="1"/>
</dbReference>
<dbReference type="AlphaFoldDB" id="A0A1H7AQI4"/>
<keyword evidence="1" id="KW-0812">Transmembrane</keyword>
<feature type="domain" description="EAL" evidence="2">
    <location>
        <begin position="378"/>
        <end position="630"/>
    </location>
</feature>
<dbReference type="InterPro" id="IPR050706">
    <property type="entry name" value="Cyclic-di-GMP_PDE-like"/>
</dbReference>
<reference evidence="5" key="1">
    <citation type="submission" date="2016-10" db="EMBL/GenBank/DDBJ databases">
        <authorList>
            <person name="Varghese N."/>
            <person name="Submissions S."/>
        </authorList>
    </citation>
    <scope>NUCLEOTIDE SEQUENCE [LARGE SCALE GENOMIC DNA]</scope>
    <source>
        <strain evidence="5">CGMCC 1.10218</strain>
    </source>
</reference>
<evidence type="ECO:0000256" key="1">
    <source>
        <dbReference type="SAM" id="Phobius"/>
    </source>
</evidence>
<feature type="transmembrane region" description="Helical" evidence="1">
    <location>
        <begin position="114"/>
        <end position="131"/>
    </location>
</feature>
<dbReference type="InterPro" id="IPR000160">
    <property type="entry name" value="GGDEF_dom"/>
</dbReference>
<evidence type="ECO:0000259" key="3">
    <source>
        <dbReference type="PROSITE" id="PS50887"/>
    </source>
</evidence>
<dbReference type="PROSITE" id="PS50887">
    <property type="entry name" value="GGDEF"/>
    <property type="match status" value="1"/>
</dbReference>
<feature type="transmembrane region" description="Helical" evidence="1">
    <location>
        <begin position="59"/>
        <end position="79"/>
    </location>
</feature>
<dbReference type="PANTHER" id="PTHR33121">
    <property type="entry name" value="CYCLIC DI-GMP PHOSPHODIESTERASE PDEF"/>
    <property type="match status" value="1"/>
</dbReference>
<dbReference type="EMBL" id="FNZA01000014">
    <property type="protein sequence ID" value="SEJ67819.1"/>
    <property type="molecule type" value="Genomic_DNA"/>
</dbReference>
<dbReference type="Pfam" id="PF00990">
    <property type="entry name" value="GGDEF"/>
    <property type="match status" value="1"/>
</dbReference>
<dbReference type="NCBIfam" id="TIGR00254">
    <property type="entry name" value="GGDEF"/>
    <property type="match status" value="1"/>
</dbReference>
<dbReference type="STRING" id="856736.SAMN04488058_11423"/>
<name>A0A1H7AQI4_9DEIO</name>
<dbReference type="SMART" id="SM00052">
    <property type="entry name" value="EAL"/>
    <property type="match status" value="1"/>
</dbReference>
<dbReference type="InterPro" id="IPR035919">
    <property type="entry name" value="EAL_sf"/>
</dbReference>
<keyword evidence="1" id="KW-0472">Membrane</keyword>
<dbReference type="PROSITE" id="PS50883">
    <property type="entry name" value="EAL"/>
    <property type="match status" value="1"/>
</dbReference>
<dbReference type="InterPro" id="IPR001633">
    <property type="entry name" value="EAL_dom"/>
</dbReference>
<sequence length="640" mass="70305">MLGSRHMTHAAQDLQPLLTDDAPVRALQRRLYLRTLTVLCPTTLILALFVPAYPEPLRGALLLCALASAVLLVVLWRGWAALRTVAWSLLLIGVLINETLLIGSLVGTPYTPHLYFYVTLLTFAWSFLSFGDRLGRRLALGIYLLTLGTALLFVLPGTPLAQTDLAPFWRMFTIFSVISPIFIVVLSALATLTRDQMQGRLRALSQFVYQDALTGLPNRRAFQEELDRRVRRAVDSGAHGTLMLININEFVHLNDRLGHAAGDEALRILTARWQDGLVAGSHLSRTDGDEFALILPTLAPAELAGQIDRVLSRTHEPMELGGEVHTLQARVGVSHFPQHGDDASTVTSHAGLALAAARGQEPPVATYSAELAAATERRRQVLHTLEVALAHQGLHLVYQPIFDLHTGEVRSAEALVRCRFALTPEPGPDEFIAVAEAAERMRPVGQWIMGAVLGQLRAWHDSGVHLPRVNVNVSAQELLTPGYAEALLAQLSSRGLDPQVLELELTERSVLEDAAVRELHLLRQAGMAVSIDDFGTGHSSLAWLHALPITCVKLDRRFTHMLDQDGAADRLAHTVVTLARALELEVVAEGIETQEQLRRLRELGCVLGQGYLFTKPLSPSEFVAFWRQASRTDVGQDTSP</sequence>
<dbReference type="Proteomes" id="UP000199223">
    <property type="component" value="Unassembled WGS sequence"/>
</dbReference>
<evidence type="ECO:0000313" key="5">
    <source>
        <dbReference type="Proteomes" id="UP000199223"/>
    </source>
</evidence>
<organism evidence="4 5">
    <name type="scientific">Deinococcus reticulitermitis</name>
    <dbReference type="NCBI Taxonomy" id="856736"/>
    <lineage>
        <taxon>Bacteria</taxon>
        <taxon>Thermotogati</taxon>
        <taxon>Deinococcota</taxon>
        <taxon>Deinococci</taxon>
        <taxon>Deinococcales</taxon>
        <taxon>Deinococcaceae</taxon>
        <taxon>Deinococcus</taxon>
    </lineage>
</organism>
<dbReference type="CDD" id="cd01948">
    <property type="entry name" value="EAL"/>
    <property type="match status" value="1"/>
</dbReference>
<evidence type="ECO:0000259" key="2">
    <source>
        <dbReference type="PROSITE" id="PS50883"/>
    </source>
</evidence>
<dbReference type="InterPro" id="IPR029787">
    <property type="entry name" value="Nucleotide_cyclase"/>
</dbReference>
<dbReference type="OrthoDB" id="67308at2"/>
<dbReference type="SMART" id="SM00267">
    <property type="entry name" value="GGDEF"/>
    <property type="match status" value="1"/>
</dbReference>
<keyword evidence="5" id="KW-1185">Reference proteome</keyword>
<dbReference type="Gene3D" id="3.20.20.450">
    <property type="entry name" value="EAL domain"/>
    <property type="match status" value="1"/>
</dbReference>
<dbReference type="InterPro" id="IPR043128">
    <property type="entry name" value="Rev_trsase/Diguanyl_cyclase"/>
</dbReference>
<proteinExistence type="predicted"/>
<dbReference type="GO" id="GO:0071111">
    <property type="term" value="F:cyclic-guanylate-specific phosphodiesterase activity"/>
    <property type="evidence" value="ECO:0007669"/>
    <property type="project" value="InterPro"/>
</dbReference>
<feature type="transmembrane region" description="Helical" evidence="1">
    <location>
        <begin position="168"/>
        <end position="192"/>
    </location>
</feature>
<dbReference type="CDD" id="cd01949">
    <property type="entry name" value="GGDEF"/>
    <property type="match status" value="1"/>
</dbReference>
<feature type="transmembrane region" description="Helical" evidence="1">
    <location>
        <begin position="138"/>
        <end position="156"/>
    </location>
</feature>
<gene>
    <name evidence="4" type="ORF">SAMN04488058_11423</name>
</gene>
<protein>
    <submittedName>
        <fullName evidence="4">Diguanylate cyclase (GGDEF) domain-containing protein</fullName>
    </submittedName>
</protein>
<feature type="transmembrane region" description="Helical" evidence="1">
    <location>
        <begin position="86"/>
        <end position="108"/>
    </location>
</feature>
<evidence type="ECO:0000313" key="4">
    <source>
        <dbReference type="EMBL" id="SEJ67819.1"/>
    </source>
</evidence>
<keyword evidence="1" id="KW-1133">Transmembrane helix</keyword>